<reference evidence="1 2" key="1">
    <citation type="submission" date="2017-06" db="EMBL/GenBank/DDBJ databases">
        <authorList>
            <person name="Kim H.J."/>
            <person name="Triplett B.A."/>
        </authorList>
    </citation>
    <scope>NUCLEOTIDE SEQUENCE [LARGE SCALE GENOMIC DNA]</scope>
    <source>
        <strain evidence="1 2">DSM 19307</strain>
    </source>
</reference>
<gene>
    <name evidence="1" type="ORF">SAMN05421640_1551</name>
</gene>
<protein>
    <submittedName>
        <fullName evidence="1">Uncharacterized protein</fullName>
    </submittedName>
</protein>
<dbReference type="EMBL" id="FZPD01000002">
    <property type="protein sequence ID" value="SNS85793.1"/>
    <property type="molecule type" value="Genomic_DNA"/>
</dbReference>
<accession>A0A239HYL7</accession>
<proteinExistence type="predicted"/>
<organism evidence="1 2">
    <name type="scientific">Ekhidna lutea</name>
    <dbReference type="NCBI Taxonomy" id="447679"/>
    <lineage>
        <taxon>Bacteria</taxon>
        <taxon>Pseudomonadati</taxon>
        <taxon>Bacteroidota</taxon>
        <taxon>Cytophagia</taxon>
        <taxon>Cytophagales</taxon>
        <taxon>Reichenbachiellaceae</taxon>
        <taxon>Ekhidna</taxon>
    </lineage>
</organism>
<sequence>MIMRYFTIRQFGLLLLLAYSVLAAGQVRMVDSVSFNESGWLETRLFLFDTLPNHEVPTATTRISEWSNRVEQSEHVVKIKPQSSDDFNVYLTFRKLINSTMKTELNVSLNNAGIVSVKHTIALRKREK</sequence>
<keyword evidence="2" id="KW-1185">Reference proteome</keyword>
<evidence type="ECO:0000313" key="2">
    <source>
        <dbReference type="Proteomes" id="UP000198393"/>
    </source>
</evidence>
<dbReference type="AlphaFoldDB" id="A0A239HYL7"/>
<evidence type="ECO:0000313" key="1">
    <source>
        <dbReference type="EMBL" id="SNS85793.1"/>
    </source>
</evidence>
<dbReference type="Proteomes" id="UP000198393">
    <property type="component" value="Unassembled WGS sequence"/>
</dbReference>
<name>A0A239HYL7_EKHLU</name>